<dbReference type="AlphaFoldDB" id="A0A1W2A0E6"/>
<dbReference type="InterPro" id="IPR047770">
    <property type="entry name" value="RegB"/>
</dbReference>
<dbReference type="EMBL" id="FWXR01000003">
    <property type="protein sequence ID" value="SMC54114.1"/>
    <property type="molecule type" value="Genomic_DNA"/>
</dbReference>
<keyword evidence="10" id="KW-0812">Transmembrane</keyword>
<evidence type="ECO:0000256" key="5">
    <source>
        <dbReference type="ARBA" id="ARBA00022553"/>
    </source>
</evidence>
<dbReference type="Pfam" id="PF02518">
    <property type="entry name" value="HATPase_c"/>
    <property type="match status" value="1"/>
</dbReference>
<dbReference type="OrthoDB" id="9785252at2"/>
<reference evidence="12 13" key="1">
    <citation type="submission" date="2017-04" db="EMBL/GenBank/DDBJ databases">
        <authorList>
            <person name="Afonso C.L."/>
            <person name="Miller P.J."/>
            <person name="Scott M.A."/>
            <person name="Spackman E."/>
            <person name="Goraichik I."/>
            <person name="Dimitrov K.M."/>
            <person name="Suarez D.L."/>
            <person name="Swayne D.E."/>
        </authorList>
    </citation>
    <scope>NUCLEOTIDE SEQUENCE [LARGE SCALE GENOMIC DNA]</scope>
    <source>
        <strain evidence="12 13">CGMCC 1.10972</strain>
    </source>
</reference>
<dbReference type="InterPro" id="IPR003594">
    <property type="entry name" value="HATPase_dom"/>
</dbReference>
<name>A0A1W2A0E6_9HYPH</name>
<evidence type="ECO:0000256" key="10">
    <source>
        <dbReference type="SAM" id="Phobius"/>
    </source>
</evidence>
<feature type="transmembrane region" description="Helical" evidence="10">
    <location>
        <begin position="57"/>
        <end position="76"/>
    </location>
</feature>
<proteinExistence type="predicted"/>
<keyword evidence="13" id="KW-1185">Reference proteome</keyword>
<feature type="transmembrane region" description="Helical" evidence="10">
    <location>
        <begin position="114"/>
        <end position="130"/>
    </location>
</feature>
<protein>
    <recommendedName>
        <fullName evidence="3">histidine kinase</fullName>
        <ecNumber evidence="3">2.7.13.3</ecNumber>
    </recommendedName>
</protein>
<keyword evidence="4" id="KW-1003">Cell membrane</keyword>
<keyword evidence="10" id="KW-0472">Membrane</keyword>
<dbReference type="PROSITE" id="PS50109">
    <property type="entry name" value="HIS_KIN"/>
    <property type="match status" value="1"/>
</dbReference>
<dbReference type="SMART" id="SM00388">
    <property type="entry name" value="HisKA"/>
    <property type="match status" value="1"/>
</dbReference>
<evidence type="ECO:0000256" key="4">
    <source>
        <dbReference type="ARBA" id="ARBA00022475"/>
    </source>
</evidence>
<dbReference type="PRINTS" id="PR00344">
    <property type="entry name" value="BCTRLSENSOR"/>
</dbReference>
<evidence type="ECO:0000256" key="6">
    <source>
        <dbReference type="ARBA" id="ARBA00022679"/>
    </source>
</evidence>
<dbReference type="EC" id="2.7.13.3" evidence="3"/>
<evidence type="ECO:0000256" key="2">
    <source>
        <dbReference type="ARBA" id="ARBA00004651"/>
    </source>
</evidence>
<comment type="catalytic activity">
    <reaction evidence="1">
        <text>ATP + protein L-histidine = ADP + protein N-phospho-L-histidine.</text>
        <dbReference type="EC" id="2.7.13.3"/>
    </reaction>
</comment>
<feature type="transmembrane region" description="Helical" evidence="10">
    <location>
        <begin position="137"/>
        <end position="157"/>
    </location>
</feature>
<accession>A0A1W2A0E6</accession>
<feature type="transmembrane region" description="Helical" evidence="10">
    <location>
        <begin position="169"/>
        <end position="191"/>
    </location>
</feature>
<dbReference type="SUPFAM" id="SSF55874">
    <property type="entry name" value="ATPase domain of HSP90 chaperone/DNA topoisomerase II/histidine kinase"/>
    <property type="match status" value="1"/>
</dbReference>
<dbReference type="InterPro" id="IPR003661">
    <property type="entry name" value="HisK_dim/P_dom"/>
</dbReference>
<dbReference type="InterPro" id="IPR004358">
    <property type="entry name" value="Sig_transdc_His_kin-like_C"/>
</dbReference>
<evidence type="ECO:0000256" key="3">
    <source>
        <dbReference type="ARBA" id="ARBA00012438"/>
    </source>
</evidence>
<dbReference type="CDD" id="cd00082">
    <property type="entry name" value="HisKA"/>
    <property type="match status" value="1"/>
</dbReference>
<evidence type="ECO:0000256" key="9">
    <source>
        <dbReference type="ARBA" id="ARBA00022840"/>
    </source>
</evidence>
<sequence length="454" mass="49065">MDATNRDSFNLSLPSFTTTMRESQRLRLATLVRLRWLSVAGQVATIVFVAWGVWWPFPVWACLGLVAMSIGLNLWLTARYPASRRLSPMAAAGVLTFDILQPTGLLFLTGGIHNPFSVFLIVPTLIASATQPPATTLGLGVLAALAATLLAVFHLPLPWPDGVIFSLPPIYVAGLWYAIVGTLIFSATYVYRVAAESRALADALSATELVLQREQHLSALDGLAAAAAHELGTPLATIALVSKEMARTVPRESPMREDVDLLLQQSERCREILRRLSSLSSSSESHMAQLTMLALIDEVAEPHRHFGVSISVEVERDGPEPVTRRNAGVVYGLGNIVENAVDFASGSVTIRAAWSHERVTITVADDGPGYDPDVLARIGDPYMSDRLRGERRNGGGLGLGLFIAKTLLERSGADITFANREYDGASGAIVTIAWTRSAFEAVHPYGIDLDEPDV</sequence>
<gene>
    <name evidence="12" type="ORF">SAMN06297251_103267</name>
</gene>
<dbReference type="Gene3D" id="1.10.287.130">
    <property type="match status" value="1"/>
</dbReference>
<dbReference type="InterPro" id="IPR005467">
    <property type="entry name" value="His_kinase_dom"/>
</dbReference>
<dbReference type="STRING" id="937218.SAMN06297251_103267"/>
<dbReference type="Proteomes" id="UP000192656">
    <property type="component" value="Unassembled WGS sequence"/>
</dbReference>
<keyword evidence="10" id="KW-1133">Transmembrane helix</keyword>
<keyword evidence="7" id="KW-0547">Nucleotide-binding</keyword>
<evidence type="ECO:0000256" key="1">
    <source>
        <dbReference type="ARBA" id="ARBA00000085"/>
    </source>
</evidence>
<keyword evidence="9" id="KW-0067">ATP-binding</keyword>
<keyword evidence="8 12" id="KW-0418">Kinase</keyword>
<organism evidence="12 13">
    <name type="scientific">Fulvimarina manganoxydans</name>
    <dbReference type="NCBI Taxonomy" id="937218"/>
    <lineage>
        <taxon>Bacteria</taxon>
        <taxon>Pseudomonadati</taxon>
        <taxon>Pseudomonadota</taxon>
        <taxon>Alphaproteobacteria</taxon>
        <taxon>Hyphomicrobiales</taxon>
        <taxon>Aurantimonadaceae</taxon>
        <taxon>Fulvimarina</taxon>
    </lineage>
</organism>
<dbReference type="InterPro" id="IPR036097">
    <property type="entry name" value="HisK_dim/P_sf"/>
</dbReference>
<dbReference type="InterPro" id="IPR036890">
    <property type="entry name" value="HATPase_C_sf"/>
</dbReference>
<dbReference type="SMART" id="SM00387">
    <property type="entry name" value="HATPase_c"/>
    <property type="match status" value="1"/>
</dbReference>
<feature type="transmembrane region" description="Helical" evidence="10">
    <location>
        <begin position="34"/>
        <end position="51"/>
    </location>
</feature>
<dbReference type="GO" id="GO:0005886">
    <property type="term" value="C:plasma membrane"/>
    <property type="evidence" value="ECO:0007669"/>
    <property type="project" value="UniProtKB-SubCell"/>
</dbReference>
<keyword evidence="6" id="KW-0808">Transferase</keyword>
<evidence type="ECO:0000313" key="13">
    <source>
        <dbReference type="Proteomes" id="UP000192656"/>
    </source>
</evidence>
<dbReference type="Gene3D" id="3.30.565.10">
    <property type="entry name" value="Histidine kinase-like ATPase, C-terminal domain"/>
    <property type="match status" value="1"/>
</dbReference>
<feature type="domain" description="Histidine kinase" evidence="11">
    <location>
        <begin position="226"/>
        <end position="438"/>
    </location>
</feature>
<dbReference type="GO" id="GO:0000155">
    <property type="term" value="F:phosphorelay sensor kinase activity"/>
    <property type="evidence" value="ECO:0007669"/>
    <property type="project" value="InterPro"/>
</dbReference>
<dbReference type="NCBIfam" id="NF033792">
    <property type="entry name" value="ActS_PrrB_HisK"/>
    <property type="match status" value="1"/>
</dbReference>
<dbReference type="RefSeq" id="WP_084409075.1">
    <property type="nucleotide sequence ID" value="NZ_FWXR01000003.1"/>
</dbReference>
<comment type="subcellular location">
    <subcellularLocation>
        <location evidence="2">Cell membrane</location>
        <topology evidence="2">Multi-pass membrane protein</topology>
    </subcellularLocation>
</comment>
<keyword evidence="5" id="KW-0597">Phosphoprotein</keyword>
<evidence type="ECO:0000313" key="12">
    <source>
        <dbReference type="EMBL" id="SMC54114.1"/>
    </source>
</evidence>
<evidence type="ECO:0000256" key="7">
    <source>
        <dbReference type="ARBA" id="ARBA00022741"/>
    </source>
</evidence>
<dbReference type="PANTHER" id="PTHR44936:SF10">
    <property type="entry name" value="SENSOR PROTEIN RSTB"/>
    <property type="match status" value="1"/>
</dbReference>
<dbReference type="Pfam" id="PF00512">
    <property type="entry name" value="HisKA"/>
    <property type="match status" value="1"/>
</dbReference>
<dbReference type="GO" id="GO:0005524">
    <property type="term" value="F:ATP binding"/>
    <property type="evidence" value="ECO:0007669"/>
    <property type="project" value="UniProtKB-KW"/>
</dbReference>
<dbReference type="PANTHER" id="PTHR44936">
    <property type="entry name" value="SENSOR PROTEIN CREC"/>
    <property type="match status" value="1"/>
</dbReference>
<evidence type="ECO:0000259" key="11">
    <source>
        <dbReference type="PROSITE" id="PS50109"/>
    </source>
</evidence>
<dbReference type="InterPro" id="IPR050980">
    <property type="entry name" value="2C_sensor_his_kinase"/>
</dbReference>
<evidence type="ECO:0000256" key="8">
    <source>
        <dbReference type="ARBA" id="ARBA00022777"/>
    </source>
</evidence>
<dbReference type="SUPFAM" id="SSF47384">
    <property type="entry name" value="Homodimeric domain of signal transducing histidine kinase"/>
    <property type="match status" value="1"/>
</dbReference>